<dbReference type="AlphaFoldDB" id="A0A3M7FKA1"/>
<dbReference type="InterPro" id="IPR020846">
    <property type="entry name" value="MFS_dom"/>
</dbReference>
<sequence length="527" mass="57934">MSAMAPIEQIDPSDGKDAHAGIDQLDDVENCPADLKPDRTMQAPPMVRDMTAEERKRKERIMVRKIDFRLLPPVIIMYIMNYLDRRYADMGLRNNIATARLSGEEGLQEGLNMTDQQYETCVSILFVGYILMQVPSNLFLNKVGKPALYLPAVMVIWGAISTATAGAQNFGGMVAIRFFLGFIEAAYFPGCLYFLSCWYTRKELAFRSAILYSGSLISGAFAGLIAAGITDGMDGKLGLPAWRWLFIIEGAITVAIAGIAFFILPNFPRTTGWLSEEERQLAVWRLQEDIGIDDWTTSEEQSFWHGFSLAIKDIKVWVLMIMLLGIVSSASVTNFFPSVVQTLGYGRINSLLLTAPPYILAMITAFLNALHADKSGERFLHITLPLLVAMAAFILAACTTAVAPRYVAMMLMVPGIYTGYVIVLAWISNTIPRPPAKRAAALALINAVSNAASIYASYMYGGAPRYITAFSVNCCTAFLAILMAALLRIMLVRQNKKLDRGEVLEDGITGGGHGEGEAAQKGFRYLV</sequence>
<dbReference type="FunFam" id="1.20.1250.20:FF:000013">
    <property type="entry name" value="MFS general substrate transporter"/>
    <property type="match status" value="1"/>
</dbReference>
<feature type="transmembrane region" description="Helical" evidence="7">
    <location>
        <begin position="408"/>
        <end position="427"/>
    </location>
</feature>
<dbReference type="Pfam" id="PF07690">
    <property type="entry name" value="MFS_1"/>
    <property type="match status" value="1"/>
</dbReference>
<comment type="caution">
    <text evidence="9">The sequence shown here is derived from an EMBL/GenBank/DDBJ whole genome shotgun (WGS) entry which is preliminary data.</text>
</comment>
<reference evidence="9 10" key="1">
    <citation type="journal article" date="2018" name="BMC Genomics">
        <title>Genomic evidence for intraspecific hybridization in a clonal and extremely halotolerant yeast.</title>
        <authorList>
            <person name="Gostincar C."/>
            <person name="Stajich J.E."/>
            <person name="Zupancic J."/>
            <person name="Zalar P."/>
            <person name="Gunde-Cimerman N."/>
        </authorList>
    </citation>
    <scope>NUCLEOTIDE SEQUENCE [LARGE SCALE GENOMIC DNA]</scope>
    <source>
        <strain evidence="9 10">EXF-2788</strain>
    </source>
</reference>
<dbReference type="PROSITE" id="PS50850">
    <property type="entry name" value="MFS"/>
    <property type="match status" value="1"/>
</dbReference>
<feature type="transmembrane region" description="Helical" evidence="7">
    <location>
        <begin position="122"/>
        <end position="140"/>
    </location>
</feature>
<evidence type="ECO:0000313" key="10">
    <source>
        <dbReference type="Proteomes" id="UP000268823"/>
    </source>
</evidence>
<evidence type="ECO:0000256" key="7">
    <source>
        <dbReference type="SAM" id="Phobius"/>
    </source>
</evidence>
<feature type="transmembrane region" description="Helical" evidence="7">
    <location>
        <begin position="174"/>
        <end position="197"/>
    </location>
</feature>
<evidence type="ECO:0000256" key="4">
    <source>
        <dbReference type="ARBA" id="ARBA00022989"/>
    </source>
</evidence>
<evidence type="ECO:0000259" key="8">
    <source>
        <dbReference type="PROSITE" id="PS50850"/>
    </source>
</evidence>
<proteinExistence type="predicted"/>
<feature type="transmembrane region" description="Helical" evidence="7">
    <location>
        <begin position="66"/>
        <end position="83"/>
    </location>
</feature>
<feature type="region of interest" description="Disordered" evidence="6">
    <location>
        <begin position="1"/>
        <end position="41"/>
    </location>
</feature>
<name>A0A3M7FKA1_HORWE</name>
<evidence type="ECO:0000256" key="2">
    <source>
        <dbReference type="ARBA" id="ARBA00022448"/>
    </source>
</evidence>
<dbReference type="PANTHER" id="PTHR43791">
    <property type="entry name" value="PERMEASE-RELATED"/>
    <property type="match status" value="1"/>
</dbReference>
<evidence type="ECO:0000256" key="5">
    <source>
        <dbReference type="ARBA" id="ARBA00023136"/>
    </source>
</evidence>
<dbReference type="GO" id="GO:0016020">
    <property type="term" value="C:membrane"/>
    <property type="evidence" value="ECO:0007669"/>
    <property type="project" value="UniProtKB-SubCell"/>
</dbReference>
<keyword evidence="4 7" id="KW-1133">Transmembrane helix</keyword>
<feature type="transmembrane region" description="Helical" evidence="7">
    <location>
        <begin position="439"/>
        <end position="460"/>
    </location>
</feature>
<dbReference type="PANTHER" id="PTHR43791:SF92">
    <property type="entry name" value="AGL026WP"/>
    <property type="match status" value="1"/>
</dbReference>
<keyword evidence="3 7" id="KW-0812">Transmembrane</keyword>
<dbReference type="FunFam" id="1.20.1250.20:FF:000057">
    <property type="entry name" value="MFS general substrate transporter"/>
    <property type="match status" value="1"/>
</dbReference>
<dbReference type="EMBL" id="QWIR01000067">
    <property type="protein sequence ID" value="RMY89265.1"/>
    <property type="molecule type" value="Genomic_DNA"/>
</dbReference>
<feature type="transmembrane region" description="Helical" evidence="7">
    <location>
        <begin position="241"/>
        <end position="264"/>
    </location>
</feature>
<evidence type="ECO:0000256" key="1">
    <source>
        <dbReference type="ARBA" id="ARBA00004141"/>
    </source>
</evidence>
<dbReference type="OrthoDB" id="2250022at2759"/>
<dbReference type="Proteomes" id="UP000268823">
    <property type="component" value="Unassembled WGS sequence"/>
</dbReference>
<feature type="domain" description="Major facilitator superfamily (MFS) profile" evidence="8">
    <location>
        <begin position="70"/>
        <end position="497"/>
    </location>
</feature>
<protein>
    <recommendedName>
        <fullName evidence="8">Major facilitator superfamily (MFS) profile domain-containing protein</fullName>
    </recommendedName>
</protein>
<dbReference type="SUPFAM" id="SSF103473">
    <property type="entry name" value="MFS general substrate transporter"/>
    <property type="match status" value="1"/>
</dbReference>
<dbReference type="Gene3D" id="1.20.1250.20">
    <property type="entry name" value="MFS general substrate transporter like domains"/>
    <property type="match status" value="2"/>
</dbReference>
<comment type="subcellular location">
    <subcellularLocation>
        <location evidence="1">Membrane</location>
        <topology evidence="1">Multi-pass membrane protein</topology>
    </subcellularLocation>
</comment>
<gene>
    <name evidence="9" type="ORF">D0861_04351</name>
</gene>
<dbReference type="GO" id="GO:0022857">
    <property type="term" value="F:transmembrane transporter activity"/>
    <property type="evidence" value="ECO:0007669"/>
    <property type="project" value="InterPro"/>
</dbReference>
<feature type="transmembrane region" description="Helical" evidence="7">
    <location>
        <begin position="147"/>
        <end position="168"/>
    </location>
</feature>
<organism evidence="9 10">
    <name type="scientific">Hortaea werneckii</name>
    <name type="common">Black yeast</name>
    <name type="synonym">Cladosporium werneckii</name>
    <dbReference type="NCBI Taxonomy" id="91943"/>
    <lineage>
        <taxon>Eukaryota</taxon>
        <taxon>Fungi</taxon>
        <taxon>Dikarya</taxon>
        <taxon>Ascomycota</taxon>
        <taxon>Pezizomycotina</taxon>
        <taxon>Dothideomycetes</taxon>
        <taxon>Dothideomycetidae</taxon>
        <taxon>Mycosphaerellales</taxon>
        <taxon>Teratosphaeriaceae</taxon>
        <taxon>Hortaea</taxon>
    </lineage>
</organism>
<feature type="transmembrane region" description="Helical" evidence="7">
    <location>
        <begin position="316"/>
        <end position="336"/>
    </location>
</feature>
<evidence type="ECO:0000256" key="3">
    <source>
        <dbReference type="ARBA" id="ARBA00022692"/>
    </source>
</evidence>
<evidence type="ECO:0000256" key="6">
    <source>
        <dbReference type="SAM" id="MobiDB-lite"/>
    </source>
</evidence>
<feature type="transmembrane region" description="Helical" evidence="7">
    <location>
        <begin position="466"/>
        <end position="491"/>
    </location>
</feature>
<dbReference type="InterPro" id="IPR036259">
    <property type="entry name" value="MFS_trans_sf"/>
</dbReference>
<evidence type="ECO:0000313" key="9">
    <source>
        <dbReference type="EMBL" id="RMY89265.1"/>
    </source>
</evidence>
<dbReference type="VEuPathDB" id="FungiDB:BTJ68_06926"/>
<dbReference type="InterPro" id="IPR011701">
    <property type="entry name" value="MFS"/>
</dbReference>
<accession>A0A3M7FKA1</accession>
<keyword evidence="2" id="KW-0813">Transport</keyword>
<feature type="transmembrane region" description="Helical" evidence="7">
    <location>
        <begin position="209"/>
        <end position="229"/>
    </location>
</feature>
<feature type="transmembrane region" description="Helical" evidence="7">
    <location>
        <begin position="348"/>
        <end position="370"/>
    </location>
</feature>
<keyword evidence="5 7" id="KW-0472">Membrane</keyword>
<feature type="transmembrane region" description="Helical" evidence="7">
    <location>
        <begin position="382"/>
        <end position="402"/>
    </location>
</feature>